<dbReference type="Proteomes" id="UP000654345">
    <property type="component" value="Unassembled WGS sequence"/>
</dbReference>
<accession>A0ABQ3V0X0</accession>
<dbReference type="EMBL" id="BNJG01000003">
    <property type="protein sequence ID" value="GHO58769.1"/>
    <property type="molecule type" value="Genomic_DNA"/>
</dbReference>
<organism evidence="7 8">
    <name type="scientific">Ktedonobacter robiniae</name>
    <dbReference type="NCBI Taxonomy" id="2778365"/>
    <lineage>
        <taxon>Bacteria</taxon>
        <taxon>Bacillati</taxon>
        <taxon>Chloroflexota</taxon>
        <taxon>Ktedonobacteria</taxon>
        <taxon>Ktedonobacterales</taxon>
        <taxon>Ktedonobacteraceae</taxon>
        <taxon>Ktedonobacter</taxon>
    </lineage>
</organism>
<evidence type="ECO:0000256" key="2">
    <source>
        <dbReference type="ARBA" id="ARBA00022692"/>
    </source>
</evidence>
<feature type="transmembrane region" description="Helical" evidence="5">
    <location>
        <begin position="149"/>
        <end position="171"/>
    </location>
</feature>
<evidence type="ECO:0000256" key="3">
    <source>
        <dbReference type="ARBA" id="ARBA00022989"/>
    </source>
</evidence>
<feature type="transmembrane region" description="Helical" evidence="5">
    <location>
        <begin position="51"/>
        <end position="69"/>
    </location>
</feature>
<dbReference type="RefSeq" id="WP_201375017.1">
    <property type="nucleotide sequence ID" value="NZ_BNJG01000003.1"/>
</dbReference>
<evidence type="ECO:0000313" key="7">
    <source>
        <dbReference type="EMBL" id="GHO58769.1"/>
    </source>
</evidence>
<keyword evidence="8" id="KW-1185">Reference proteome</keyword>
<dbReference type="InterPro" id="IPR013130">
    <property type="entry name" value="Fe3_Rdtase_TM_dom"/>
</dbReference>
<reference evidence="7 8" key="1">
    <citation type="journal article" date="2021" name="Int. J. Syst. Evol. Microbiol.">
        <title>Reticulibacter mediterranei gen. nov., sp. nov., within the new family Reticulibacteraceae fam. nov., and Ktedonospora formicarum gen. nov., sp. nov., Ktedonobacter robiniae sp. nov., Dictyobacter formicarum sp. nov. and Dictyobacter arantiisoli sp. nov., belonging to the class Ktedonobacteria.</title>
        <authorList>
            <person name="Yabe S."/>
            <person name="Zheng Y."/>
            <person name="Wang C.M."/>
            <person name="Sakai Y."/>
            <person name="Abe K."/>
            <person name="Yokota A."/>
            <person name="Donadio S."/>
            <person name="Cavaletti L."/>
            <person name="Monciardini P."/>
        </authorList>
    </citation>
    <scope>NUCLEOTIDE SEQUENCE [LARGE SCALE GENOMIC DNA]</scope>
    <source>
        <strain evidence="7 8">SOSP1-30</strain>
    </source>
</reference>
<keyword evidence="2 5" id="KW-0812">Transmembrane</keyword>
<evidence type="ECO:0000259" key="6">
    <source>
        <dbReference type="Pfam" id="PF01794"/>
    </source>
</evidence>
<dbReference type="Pfam" id="PF01794">
    <property type="entry name" value="Ferric_reduct"/>
    <property type="match status" value="1"/>
</dbReference>
<comment type="caution">
    <text evidence="7">The sequence shown here is derived from an EMBL/GenBank/DDBJ whole genome shotgun (WGS) entry which is preliminary data.</text>
</comment>
<evidence type="ECO:0000313" key="8">
    <source>
        <dbReference type="Proteomes" id="UP000654345"/>
    </source>
</evidence>
<gene>
    <name evidence="7" type="ORF">KSB_72440</name>
</gene>
<sequence length="193" mass="22150">MWNALTWNVARAGGLTAYVLLTFAVAVGLALTLRWQSSRWPRLINSELHNFLSLLGLVFTLVHVLAIWIDPFTHFAWSEVLIPFASTYHTFWMTLGILALYLGLAIGLSTWLRPRIGYQWWRRFHVLTLLLYVLVTLHGVFIGSDSDTWWATALYIGSILLVGTLLVLRLLKSAQEPERTLPAHVMQKNKRFF</sequence>
<feature type="transmembrane region" description="Helical" evidence="5">
    <location>
        <begin position="124"/>
        <end position="143"/>
    </location>
</feature>
<evidence type="ECO:0000256" key="5">
    <source>
        <dbReference type="SAM" id="Phobius"/>
    </source>
</evidence>
<feature type="transmembrane region" description="Helical" evidence="5">
    <location>
        <begin position="12"/>
        <end position="31"/>
    </location>
</feature>
<keyword evidence="4 5" id="KW-0472">Membrane</keyword>
<keyword evidence="3 5" id="KW-1133">Transmembrane helix</keyword>
<proteinExistence type="predicted"/>
<evidence type="ECO:0000256" key="1">
    <source>
        <dbReference type="ARBA" id="ARBA00004141"/>
    </source>
</evidence>
<comment type="subcellular location">
    <subcellularLocation>
        <location evidence="1">Membrane</location>
        <topology evidence="1">Multi-pass membrane protein</topology>
    </subcellularLocation>
</comment>
<feature type="transmembrane region" description="Helical" evidence="5">
    <location>
        <begin position="89"/>
        <end position="112"/>
    </location>
</feature>
<evidence type="ECO:0000256" key="4">
    <source>
        <dbReference type="ARBA" id="ARBA00023136"/>
    </source>
</evidence>
<name>A0ABQ3V0X0_9CHLR</name>
<protein>
    <recommendedName>
        <fullName evidence="6">Ferric oxidoreductase domain-containing protein</fullName>
    </recommendedName>
</protein>
<feature type="domain" description="Ferric oxidoreductase" evidence="6">
    <location>
        <begin position="14"/>
        <end position="135"/>
    </location>
</feature>